<keyword evidence="7" id="KW-0378">Hydrolase</keyword>
<reference evidence="7" key="1">
    <citation type="submission" date="2023-03" db="EMBL/GenBank/DDBJ databases">
        <title>Mating type loci evolution in Malassezia.</title>
        <authorList>
            <person name="Coelho M.A."/>
        </authorList>
    </citation>
    <scope>NUCLEOTIDE SEQUENCE</scope>
    <source>
        <strain evidence="7">CBS 9431</strain>
    </source>
</reference>
<feature type="region of interest" description="Disordered" evidence="5">
    <location>
        <begin position="404"/>
        <end position="458"/>
    </location>
</feature>
<sequence>MATPEAYFGDLARWARQREGALAERSRVKLRAFPIDLHHLYYFLLRCEGLGMAPGPLEVDVGPMQGSSTAPARAQDDVRSMFSFQDTIHTVQTLWGGRPAVDPEQPFRYLYKLCTRLAALELYAQPRQALQGCDDMPGSHAVPMHAFKGLASLALNDVAPQRLVGWDRLCLQLEGLQCANLGAADMTDVFVGLVQRDSAQDTVPRPLPAAAWHTLHYLNLAGNELTFVPSTALRALPALVHLDLSRNLLNAVPPALEYQPHLCALNLSDNMIDSVLGIYDALPAIRSLNLAANRLGSLCGLERLKTLEQVDLRTNLVEDVGEVGRLATLPRISHVWIDGNPIVTSVPDVRVAVFTLFALEHKEIKIDDQACGFLEQRRVAQRVAKQAAPVRDTPTIEAQIAPDVRRVTLATAPQDEVRRRRPRRTDPGPLAQPEQRKRKPRRSELPRPDIPRNESLKQRIERLRGDAGDDWLREFARNEFDEQNERRDYPVHAVDEDSPAATLPTPFRLALEAVSTPAGAAITTVGVLVGGRIIRRRFFHRYPTAAHLTPNVLRTRRMLVGTVTSVGDADGFRLYHTPGLPFLRDVFFKPPKNKTQLRNETISVRIAGADAPEAAHFGREAQPFADEAKEELKRLVLGKTVWLDMAHIDQYQRLVATPYVWRPPYIFGRTNVSLTMVRKGLATVYRNAGAAYGQATWLSKTLFHATSGRKRLERAEEYAKIMRIGMWSLGKKLETPAEFKRRMRDDT</sequence>
<dbReference type="InterPro" id="IPR032675">
    <property type="entry name" value="LRR_dom_sf"/>
</dbReference>
<dbReference type="EC" id="3.1.31.1" evidence="7"/>
<feature type="compositionally biased region" description="Basic and acidic residues" evidence="5">
    <location>
        <begin position="442"/>
        <end position="458"/>
    </location>
</feature>
<keyword evidence="4" id="KW-0677">Repeat</keyword>
<feature type="domain" description="TNase-like" evidence="6">
    <location>
        <begin position="557"/>
        <end position="729"/>
    </location>
</feature>
<dbReference type="PROSITE" id="PS51450">
    <property type="entry name" value="LRR"/>
    <property type="match status" value="1"/>
</dbReference>
<dbReference type="InterPro" id="IPR001611">
    <property type="entry name" value="Leu-rich_rpt"/>
</dbReference>
<evidence type="ECO:0000256" key="5">
    <source>
        <dbReference type="SAM" id="MobiDB-lite"/>
    </source>
</evidence>
<keyword evidence="3" id="KW-0433">Leucine-rich repeat</keyword>
<dbReference type="InterPro" id="IPR016071">
    <property type="entry name" value="Staphylococal_nuclease_OB-fold"/>
</dbReference>
<dbReference type="SUPFAM" id="SSF50199">
    <property type="entry name" value="Staphylococcal nuclease"/>
    <property type="match status" value="1"/>
</dbReference>
<dbReference type="SUPFAM" id="SSF52075">
    <property type="entry name" value="Outer arm dynein light chain 1"/>
    <property type="match status" value="1"/>
</dbReference>
<dbReference type="InterPro" id="IPR003591">
    <property type="entry name" value="Leu-rich_rpt_typical-subtyp"/>
</dbReference>
<keyword evidence="2" id="KW-0963">Cytoplasm</keyword>
<evidence type="ECO:0000259" key="6">
    <source>
        <dbReference type="PROSITE" id="PS50830"/>
    </source>
</evidence>
<organism evidence="7 8">
    <name type="scientific">Malassezia japonica</name>
    <dbReference type="NCBI Taxonomy" id="223818"/>
    <lineage>
        <taxon>Eukaryota</taxon>
        <taxon>Fungi</taxon>
        <taxon>Dikarya</taxon>
        <taxon>Basidiomycota</taxon>
        <taxon>Ustilaginomycotina</taxon>
        <taxon>Malasseziomycetes</taxon>
        <taxon>Malasseziales</taxon>
        <taxon>Malasseziaceae</taxon>
        <taxon>Malassezia</taxon>
    </lineage>
</organism>
<dbReference type="SMART" id="SM00369">
    <property type="entry name" value="LRR_TYP"/>
    <property type="match status" value="3"/>
</dbReference>
<dbReference type="Gene3D" id="3.80.10.10">
    <property type="entry name" value="Ribonuclease Inhibitor"/>
    <property type="match status" value="2"/>
</dbReference>
<evidence type="ECO:0000256" key="3">
    <source>
        <dbReference type="ARBA" id="ARBA00022614"/>
    </source>
</evidence>
<dbReference type="PANTHER" id="PTHR15454">
    <property type="entry name" value="NISCHARIN RELATED"/>
    <property type="match status" value="1"/>
</dbReference>
<accession>A0AAF0EYF4</accession>
<dbReference type="RefSeq" id="XP_060122365.1">
    <property type="nucleotide sequence ID" value="XM_060266382.1"/>
</dbReference>
<comment type="subcellular location">
    <subcellularLocation>
        <location evidence="1">Cytoplasm</location>
    </subcellularLocation>
</comment>
<dbReference type="SMART" id="SM00318">
    <property type="entry name" value="SNc"/>
    <property type="match status" value="1"/>
</dbReference>
<gene>
    <name evidence="7" type="primary">LCL3</name>
    <name evidence="7" type="ORF">MJAP1_002445</name>
</gene>
<protein>
    <submittedName>
        <fullName evidence="7">Micrococcal nuclease</fullName>
        <ecNumber evidence="7">3.1.31.1</ecNumber>
    </submittedName>
</protein>
<dbReference type="PROSITE" id="PS50830">
    <property type="entry name" value="TNASE_3"/>
    <property type="match status" value="1"/>
</dbReference>
<proteinExistence type="predicted"/>
<dbReference type="PANTHER" id="PTHR15454:SF69">
    <property type="entry name" value="SERINE_THREONINE-PROTEIN KINASE 11-INTERACTING PROTEIN"/>
    <property type="match status" value="1"/>
</dbReference>
<dbReference type="GO" id="GO:0005737">
    <property type="term" value="C:cytoplasm"/>
    <property type="evidence" value="ECO:0007669"/>
    <property type="project" value="UniProtKB-SubCell"/>
</dbReference>
<dbReference type="EMBL" id="CP119961">
    <property type="protein sequence ID" value="WFD39468.1"/>
    <property type="molecule type" value="Genomic_DNA"/>
</dbReference>
<dbReference type="InterPro" id="IPR035437">
    <property type="entry name" value="SNase_OB-fold_sf"/>
</dbReference>
<evidence type="ECO:0000256" key="2">
    <source>
        <dbReference type="ARBA" id="ARBA00022490"/>
    </source>
</evidence>
<name>A0AAF0EYF4_9BASI</name>
<evidence type="ECO:0000256" key="1">
    <source>
        <dbReference type="ARBA" id="ARBA00004496"/>
    </source>
</evidence>
<evidence type="ECO:0000256" key="4">
    <source>
        <dbReference type="ARBA" id="ARBA00022737"/>
    </source>
</evidence>
<dbReference type="Pfam" id="PF00565">
    <property type="entry name" value="SNase"/>
    <property type="match status" value="1"/>
</dbReference>
<dbReference type="Pfam" id="PF13855">
    <property type="entry name" value="LRR_8"/>
    <property type="match status" value="1"/>
</dbReference>
<evidence type="ECO:0000313" key="8">
    <source>
        <dbReference type="Proteomes" id="UP001217754"/>
    </source>
</evidence>
<keyword evidence="8" id="KW-1185">Reference proteome</keyword>
<dbReference type="AlphaFoldDB" id="A0AAF0EYF4"/>
<evidence type="ECO:0000313" key="7">
    <source>
        <dbReference type="EMBL" id="WFD39468.1"/>
    </source>
</evidence>
<dbReference type="Gene3D" id="2.40.50.90">
    <property type="match status" value="1"/>
</dbReference>
<dbReference type="Proteomes" id="UP001217754">
    <property type="component" value="Chromosome 4"/>
</dbReference>
<dbReference type="GeneID" id="85226096"/>
<dbReference type="GO" id="GO:1990599">
    <property type="term" value="F:3' overhang single-stranded DNA endodeoxyribonuclease activity"/>
    <property type="evidence" value="ECO:0007669"/>
    <property type="project" value="UniProtKB-EC"/>
</dbReference>